<organism evidence="5 6">
    <name type="scientific">Paenibacillus albiflavus</name>
    <dbReference type="NCBI Taxonomy" id="2545760"/>
    <lineage>
        <taxon>Bacteria</taxon>
        <taxon>Bacillati</taxon>
        <taxon>Bacillota</taxon>
        <taxon>Bacilli</taxon>
        <taxon>Bacillales</taxon>
        <taxon>Paenibacillaceae</taxon>
        <taxon>Paenibacillus</taxon>
    </lineage>
</organism>
<dbReference type="PANTHER" id="PTHR39190">
    <property type="entry name" value="FLAGELLAR ASSEMBLY FACTOR FLIW"/>
    <property type="match status" value="1"/>
</dbReference>
<evidence type="ECO:0000256" key="4">
    <source>
        <dbReference type="HAMAP-Rule" id="MF_01185"/>
    </source>
</evidence>
<keyword evidence="5" id="KW-0969">Cilium</keyword>
<keyword evidence="4" id="KW-0143">Chaperone</keyword>
<proteinExistence type="inferred from homology"/>
<dbReference type="GO" id="GO:0006417">
    <property type="term" value="P:regulation of translation"/>
    <property type="evidence" value="ECO:0007669"/>
    <property type="project" value="UniProtKB-KW"/>
</dbReference>
<evidence type="ECO:0000313" key="6">
    <source>
        <dbReference type="Proteomes" id="UP000295418"/>
    </source>
</evidence>
<comment type="subcellular location">
    <subcellularLocation>
        <location evidence="4">Cytoplasm</location>
    </subcellularLocation>
</comment>
<dbReference type="EMBL" id="SKFG01000011">
    <property type="protein sequence ID" value="TCZ76844.1"/>
    <property type="molecule type" value="Genomic_DNA"/>
</dbReference>
<evidence type="ECO:0000313" key="5">
    <source>
        <dbReference type="EMBL" id="TCZ76844.1"/>
    </source>
</evidence>
<comment type="caution">
    <text evidence="5">The sequence shown here is derived from an EMBL/GenBank/DDBJ whole genome shotgun (WGS) entry which is preliminary data.</text>
</comment>
<dbReference type="InterPro" id="IPR024046">
    <property type="entry name" value="Flagellar_assmbl_FliW_dom_sf"/>
</dbReference>
<accession>A0A4R4EAG2</accession>
<dbReference type="Proteomes" id="UP000295418">
    <property type="component" value="Unassembled WGS sequence"/>
</dbReference>
<dbReference type="RefSeq" id="WP_132418432.1">
    <property type="nucleotide sequence ID" value="NZ_SKFG01000011.1"/>
</dbReference>
<dbReference type="HAMAP" id="MF_01185">
    <property type="entry name" value="FliW"/>
    <property type="match status" value="1"/>
</dbReference>
<evidence type="ECO:0000256" key="2">
    <source>
        <dbReference type="ARBA" id="ARBA00022795"/>
    </source>
</evidence>
<gene>
    <name evidence="4" type="primary">fliW</name>
    <name evidence="5" type="ORF">E0485_12745</name>
</gene>
<keyword evidence="5" id="KW-0966">Cell projection</keyword>
<keyword evidence="1 4" id="KW-0963">Cytoplasm</keyword>
<dbReference type="Gene3D" id="2.30.290.10">
    <property type="entry name" value="BH3618-like"/>
    <property type="match status" value="1"/>
</dbReference>
<name>A0A4R4EAG2_9BACL</name>
<dbReference type="AlphaFoldDB" id="A0A4R4EAG2"/>
<keyword evidence="5" id="KW-0282">Flagellum</keyword>
<protein>
    <recommendedName>
        <fullName evidence="4">Flagellar assembly factor FliW</fullName>
    </recommendedName>
</protein>
<dbReference type="SUPFAM" id="SSF141457">
    <property type="entry name" value="BH3618-like"/>
    <property type="match status" value="1"/>
</dbReference>
<comment type="similarity">
    <text evidence="4">Belongs to the FliW family.</text>
</comment>
<evidence type="ECO:0000256" key="3">
    <source>
        <dbReference type="ARBA" id="ARBA00022845"/>
    </source>
</evidence>
<comment type="subunit">
    <text evidence="4">Interacts with translational regulator CsrA and flagellin(s).</text>
</comment>
<dbReference type="InterPro" id="IPR003775">
    <property type="entry name" value="Flagellar_assembly_factor_FliW"/>
</dbReference>
<dbReference type="PANTHER" id="PTHR39190:SF1">
    <property type="entry name" value="FLAGELLAR ASSEMBLY FACTOR FLIW"/>
    <property type="match status" value="1"/>
</dbReference>
<dbReference type="Pfam" id="PF02623">
    <property type="entry name" value="FliW"/>
    <property type="match status" value="1"/>
</dbReference>
<reference evidence="5 6" key="1">
    <citation type="submission" date="2019-03" db="EMBL/GenBank/DDBJ databases">
        <authorList>
            <person name="Kim M.K.M."/>
        </authorList>
    </citation>
    <scope>NUCLEOTIDE SEQUENCE [LARGE SCALE GENOMIC DNA]</scope>
    <source>
        <strain evidence="5 6">18JY21-1</strain>
    </source>
</reference>
<comment type="function">
    <text evidence="4">Acts as an anti-CsrA protein, binds CsrA and prevents it from repressing translation of its target genes, one of which is flagellin. Binds to flagellin and participates in the assembly of the flagellum.</text>
</comment>
<sequence>MLEQLHGKEIDFKGSVLGFKELNKFEFNVVDAETPYVFLQSKEDQAVGFLVTVPFVFNSEYSLEIDDHYKEILEIHRHEDVIVLSIVTIKEPFEQSTMNLLAPIVINISNGLGNQIVLPPKCPYGTKEPLFKQIEVESGE</sequence>
<evidence type="ECO:0000256" key="1">
    <source>
        <dbReference type="ARBA" id="ARBA00022490"/>
    </source>
</evidence>
<keyword evidence="6" id="KW-1185">Reference proteome</keyword>
<dbReference type="OrthoDB" id="9801235at2"/>
<keyword evidence="3 4" id="KW-0810">Translation regulation</keyword>
<dbReference type="GO" id="GO:0005737">
    <property type="term" value="C:cytoplasm"/>
    <property type="evidence" value="ECO:0007669"/>
    <property type="project" value="UniProtKB-SubCell"/>
</dbReference>
<keyword evidence="2 4" id="KW-1005">Bacterial flagellum biogenesis</keyword>
<dbReference type="GO" id="GO:0044780">
    <property type="term" value="P:bacterial-type flagellum assembly"/>
    <property type="evidence" value="ECO:0007669"/>
    <property type="project" value="UniProtKB-UniRule"/>
</dbReference>